<feature type="region of interest" description="Disordered" evidence="1">
    <location>
        <begin position="388"/>
        <end position="409"/>
    </location>
</feature>
<name>A0A5J5EF96_9PEZI</name>
<feature type="compositionally biased region" description="Basic and acidic residues" evidence="1">
    <location>
        <begin position="127"/>
        <end position="152"/>
    </location>
</feature>
<evidence type="ECO:0000313" key="3">
    <source>
        <dbReference type="Proteomes" id="UP000326924"/>
    </source>
</evidence>
<protein>
    <submittedName>
        <fullName evidence="2">Uncharacterized protein</fullName>
    </submittedName>
</protein>
<sequence>MELPRISSIYKSTGSAGDPNFPQGCYPPLTPAHTQAGAQLYSSSPCPPAGAVDYQPLQDGYTPSSPLPPVMPRPALSVTPRPAPSVTPRPAPSVTPRPAPSNTPGREFLDYYASKPAGFWEGAVDPQLREGQKDTDKEGEIEKEKSSREVNGKGKGRGKGKVPASGNKGAQTKGSEEPIKDASRWTNDDRRLLLGFLSENPNNYTQLKTNAAGTAQRIPEVVFYGRRMANAIKSQWAKMKEHYSEAAKRLRSTGERQRDDEDKWRSIRLGWLDKMCPLFEEIEDILQRDKSVTPHYVSELGGEEPLAFKDGIPVDDGEEDDDDGDKNPDEDNEEDDENDEEQLHPPAGGAKIPRKRGESSGQGDGKKALKKLRKSAVQKVVESMEERQLKMEKQRMSYTVKRDNADRLL</sequence>
<evidence type="ECO:0000256" key="1">
    <source>
        <dbReference type="SAM" id="MobiDB-lite"/>
    </source>
</evidence>
<comment type="caution">
    <text evidence="2">The sequence shown here is derived from an EMBL/GenBank/DDBJ whole genome shotgun (WGS) entry which is preliminary data.</text>
</comment>
<feature type="region of interest" description="Disordered" evidence="1">
    <location>
        <begin position="298"/>
        <end position="376"/>
    </location>
</feature>
<feature type="region of interest" description="Disordered" evidence="1">
    <location>
        <begin position="1"/>
        <end position="110"/>
    </location>
</feature>
<feature type="region of interest" description="Disordered" evidence="1">
    <location>
        <begin position="122"/>
        <end position="184"/>
    </location>
</feature>
<dbReference type="AlphaFoldDB" id="A0A5J5EF96"/>
<keyword evidence="3" id="KW-1185">Reference proteome</keyword>
<reference evidence="2 3" key="1">
    <citation type="submission" date="2019-09" db="EMBL/GenBank/DDBJ databases">
        <title>Draft genome of the ectomycorrhizal ascomycete Sphaerosporella brunnea.</title>
        <authorList>
            <consortium name="DOE Joint Genome Institute"/>
            <person name="Benucci G.M."/>
            <person name="Marozzi G."/>
            <person name="Antonielli L."/>
            <person name="Sanchez S."/>
            <person name="Marco P."/>
            <person name="Wang X."/>
            <person name="Falini L.B."/>
            <person name="Barry K."/>
            <person name="Haridas S."/>
            <person name="Lipzen A."/>
            <person name="Labutti K."/>
            <person name="Grigoriev I.V."/>
            <person name="Murat C."/>
            <person name="Martin F."/>
            <person name="Albertini E."/>
            <person name="Donnini D."/>
            <person name="Bonito G."/>
        </authorList>
    </citation>
    <scope>NUCLEOTIDE SEQUENCE [LARGE SCALE GENOMIC DNA]</scope>
    <source>
        <strain evidence="2 3">Sb_GMNB300</strain>
    </source>
</reference>
<accession>A0A5J5EF96</accession>
<dbReference type="InParanoid" id="A0A5J5EF96"/>
<dbReference type="OrthoDB" id="5355874at2759"/>
<dbReference type="Proteomes" id="UP000326924">
    <property type="component" value="Unassembled WGS sequence"/>
</dbReference>
<evidence type="ECO:0000313" key="2">
    <source>
        <dbReference type="EMBL" id="KAA8893727.1"/>
    </source>
</evidence>
<gene>
    <name evidence="2" type="ORF">FN846DRAFT_977640</name>
</gene>
<feature type="compositionally biased region" description="Pro residues" evidence="1">
    <location>
        <begin position="81"/>
        <end position="101"/>
    </location>
</feature>
<organism evidence="2 3">
    <name type="scientific">Sphaerosporella brunnea</name>
    <dbReference type="NCBI Taxonomy" id="1250544"/>
    <lineage>
        <taxon>Eukaryota</taxon>
        <taxon>Fungi</taxon>
        <taxon>Dikarya</taxon>
        <taxon>Ascomycota</taxon>
        <taxon>Pezizomycotina</taxon>
        <taxon>Pezizomycetes</taxon>
        <taxon>Pezizales</taxon>
        <taxon>Pyronemataceae</taxon>
        <taxon>Sphaerosporella</taxon>
    </lineage>
</organism>
<feature type="compositionally biased region" description="Basic and acidic residues" evidence="1">
    <location>
        <begin position="174"/>
        <end position="184"/>
    </location>
</feature>
<feature type="compositionally biased region" description="Acidic residues" evidence="1">
    <location>
        <begin position="313"/>
        <end position="340"/>
    </location>
</feature>
<proteinExistence type="predicted"/>
<feature type="compositionally biased region" description="Polar residues" evidence="1">
    <location>
        <begin position="32"/>
        <end position="44"/>
    </location>
</feature>
<dbReference type="EMBL" id="VXIS01000409">
    <property type="protein sequence ID" value="KAA8893727.1"/>
    <property type="molecule type" value="Genomic_DNA"/>
</dbReference>